<dbReference type="InterPro" id="IPR000847">
    <property type="entry name" value="LysR_HTH_N"/>
</dbReference>
<accession>A0A7V7S429</accession>
<dbReference type="Pfam" id="PF03466">
    <property type="entry name" value="LysR_substrate"/>
    <property type="match status" value="1"/>
</dbReference>
<dbReference type="Gene3D" id="3.40.190.290">
    <property type="match status" value="1"/>
</dbReference>
<evidence type="ECO:0000256" key="1">
    <source>
        <dbReference type="ARBA" id="ARBA00009437"/>
    </source>
</evidence>
<dbReference type="Gene3D" id="1.10.10.10">
    <property type="entry name" value="Winged helix-like DNA-binding domain superfamily/Winged helix DNA-binding domain"/>
    <property type="match status" value="1"/>
</dbReference>
<evidence type="ECO:0000259" key="6">
    <source>
        <dbReference type="PROSITE" id="PS50931"/>
    </source>
</evidence>
<dbReference type="FunFam" id="1.10.10.10:FF:000001">
    <property type="entry name" value="LysR family transcriptional regulator"/>
    <property type="match status" value="1"/>
</dbReference>
<dbReference type="PANTHER" id="PTHR30419:SF8">
    <property type="entry name" value="NITROGEN ASSIMILATION TRANSCRIPTIONAL ACTIVATOR-RELATED"/>
    <property type="match status" value="1"/>
</dbReference>
<dbReference type="GO" id="GO:0005829">
    <property type="term" value="C:cytosol"/>
    <property type="evidence" value="ECO:0007669"/>
    <property type="project" value="TreeGrafter"/>
</dbReference>
<dbReference type="InterPro" id="IPR050950">
    <property type="entry name" value="HTH-type_LysR_regulators"/>
</dbReference>
<dbReference type="InterPro" id="IPR005119">
    <property type="entry name" value="LysR_subst-bd"/>
</dbReference>
<evidence type="ECO:0000256" key="2">
    <source>
        <dbReference type="ARBA" id="ARBA00018718"/>
    </source>
</evidence>
<evidence type="ECO:0000256" key="5">
    <source>
        <dbReference type="ARBA" id="ARBA00023163"/>
    </source>
</evidence>
<dbReference type="GO" id="GO:0003700">
    <property type="term" value="F:DNA-binding transcription factor activity"/>
    <property type="evidence" value="ECO:0007669"/>
    <property type="project" value="InterPro"/>
</dbReference>
<dbReference type="Proteomes" id="UP000470409">
    <property type="component" value="Unassembled WGS sequence"/>
</dbReference>
<comment type="similarity">
    <text evidence="1">Belongs to the LysR transcriptional regulatory family.</text>
</comment>
<keyword evidence="3" id="KW-0805">Transcription regulation</keyword>
<evidence type="ECO:0000313" key="8">
    <source>
        <dbReference type="Proteomes" id="UP000470409"/>
    </source>
</evidence>
<dbReference type="AlphaFoldDB" id="A0A7V7S429"/>
<comment type="caution">
    <text evidence="7">The sequence shown here is derived from an EMBL/GenBank/DDBJ whole genome shotgun (WGS) entry which is preliminary data.</text>
</comment>
<evidence type="ECO:0000256" key="3">
    <source>
        <dbReference type="ARBA" id="ARBA00023015"/>
    </source>
</evidence>
<evidence type="ECO:0000313" key="7">
    <source>
        <dbReference type="EMBL" id="KAB2440831.1"/>
    </source>
</evidence>
<dbReference type="InterPro" id="IPR036388">
    <property type="entry name" value="WH-like_DNA-bd_sf"/>
</dbReference>
<sequence length="294" mass="33005">MEIRVLRYFISVANEESISAAAKQLHLSQPTLSRQLKDLETELDTALFIRGNRKISLTEQGKYLLKRAKEIVALADKTEANLKDSKEIISGEVYIGGGETEAMHLIAKTLKELRTDYPGIRFHLYSGNADDIKSKLDSGLLDFGIVIEPTDKQKYEYVQLPAKDTWGVLMCKDSLLADKQFISPVDLIDKPLFISRQTTVSNELAGWFGQNIENLNVVATYNLLYNAALMVEEGIGYALCLDKLINTSGNSKLCFRPLHPNLEANLNIIWKKNQVFSNAANAFLNQLRNSMNES</sequence>
<dbReference type="InterPro" id="IPR036390">
    <property type="entry name" value="WH_DNA-bd_sf"/>
</dbReference>
<dbReference type="SUPFAM" id="SSF53850">
    <property type="entry name" value="Periplasmic binding protein-like II"/>
    <property type="match status" value="1"/>
</dbReference>
<dbReference type="CDD" id="cd05466">
    <property type="entry name" value="PBP2_LTTR_substrate"/>
    <property type="match status" value="1"/>
</dbReference>
<dbReference type="SUPFAM" id="SSF46785">
    <property type="entry name" value="Winged helix' DNA-binding domain"/>
    <property type="match status" value="1"/>
</dbReference>
<evidence type="ECO:0000256" key="4">
    <source>
        <dbReference type="ARBA" id="ARBA00023125"/>
    </source>
</evidence>
<name>A0A7V7S429_9BACI</name>
<gene>
    <name evidence="7" type="ORF">F8163_18670</name>
</gene>
<proteinExistence type="inferred from homology"/>
<keyword evidence="5" id="KW-0804">Transcription</keyword>
<dbReference type="Pfam" id="PF00126">
    <property type="entry name" value="HTH_1"/>
    <property type="match status" value="1"/>
</dbReference>
<feature type="domain" description="HTH lysR-type" evidence="6">
    <location>
        <begin position="1"/>
        <end position="58"/>
    </location>
</feature>
<dbReference type="PRINTS" id="PR00039">
    <property type="entry name" value="HTHLYSR"/>
</dbReference>
<dbReference type="PANTHER" id="PTHR30419">
    <property type="entry name" value="HTH-TYPE TRANSCRIPTIONAL REGULATOR YBHD"/>
    <property type="match status" value="1"/>
</dbReference>
<reference evidence="7 8" key="1">
    <citation type="submission" date="2019-10" db="EMBL/GenBank/DDBJ databases">
        <title>Bacillus from the desert of Cuatro Cinegas, Coahuila.</title>
        <authorList>
            <person name="Olmedo-Alvarez G."/>
            <person name="Saldana S."/>
            <person name="Barcelo D."/>
        </authorList>
    </citation>
    <scope>NUCLEOTIDE SEQUENCE [LARGE SCALE GENOMIC DNA]</scope>
    <source>
        <strain evidence="7 8">CH155b_5T</strain>
    </source>
</reference>
<dbReference type="EMBL" id="WBPG01000026">
    <property type="protein sequence ID" value="KAB2440831.1"/>
    <property type="molecule type" value="Genomic_DNA"/>
</dbReference>
<keyword evidence="4" id="KW-0238">DNA-binding</keyword>
<dbReference type="GO" id="GO:0003677">
    <property type="term" value="F:DNA binding"/>
    <property type="evidence" value="ECO:0007669"/>
    <property type="project" value="UniProtKB-KW"/>
</dbReference>
<protein>
    <recommendedName>
        <fullName evidence="2">HTH-type transcriptional regulator CzcR</fullName>
    </recommendedName>
</protein>
<organism evidence="7 8">
    <name type="scientific">Bacillus luti</name>
    <dbReference type="NCBI Taxonomy" id="2026191"/>
    <lineage>
        <taxon>Bacteria</taxon>
        <taxon>Bacillati</taxon>
        <taxon>Bacillota</taxon>
        <taxon>Bacilli</taxon>
        <taxon>Bacillales</taxon>
        <taxon>Bacillaceae</taxon>
        <taxon>Bacillus</taxon>
        <taxon>Bacillus cereus group</taxon>
    </lineage>
</organism>
<dbReference type="PROSITE" id="PS50931">
    <property type="entry name" value="HTH_LYSR"/>
    <property type="match status" value="1"/>
</dbReference>
<dbReference type="RefSeq" id="WP_151626951.1">
    <property type="nucleotide sequence ID" value="NZ_WBPG01000026.1"/>
</dbReference>